<evidence type="ECO:0000259" key="6">
    <source>
        <dbReference type="PROSITE" id="PS01031"/>
    </source>
</evidence>
<dbReference type="SUPFAM" id="SSF49764">
    <property type="entry name" value="HSP20-like chaperones"/>
    <property type="match status" value="1"/>
</dbReference>
<accession>A0AAD5JHE5</accession>
<protein>
    <recommendedName>
        <fullName evidence="6">SHSP domain-containing protein</fullName>
    </recommendedName>
</protein>
<organism evidence="7 8">
    <name type="scientific">Acer negundo</name>
    <name type="common">Box elder</name>
    <dbReference type="NCBI Taxonomy" id="4023"/>
    <lineage>
        <taxon>Eukaryota</taxon>
        <taxon>Viridiplantae</taxon>
        <taxon>Streptophyta</taxon>
        <taxon>Embryophyta</taxon>
        <taxon>Tracheophyta</taxon>
        <taxon>Spermatophyta</taxon>
        <taxon>Magnoliopsida</taxon>
        <taxon>eudicotyledons</taxon>
        <taxon>Gunneridae</taxon>
        <taxon>Pentapetalae</taxon>
        <taxon>rosids</taxon>
        <taxon>malvids</taxon>
        <taxon>Sapindales</taxon>
        <taxon>Sapindaceae</taxon>
        <taxon>Hippocastanoideae</taxon>
        <taxon>Acereae</taxon>
        <taxon>Acer</taxon>
    </lineage>
</organism>
<comment type="caution">
    <text evidence="7">The sequence shown here is derived from an EMBL/GenBank/DDBJ whole genome shotgun (WGS) entry which is preliminary data.</text>
</comment>
<proteinExistence type="inferred from homology"/>
<keyword evidence="8" id="KW-1185">Reference proteome</keyword>
<dbReference type="InterPro" id="IPR008978">
    <property type="entry name" value="HSP20-like_chaperone"/>
</dbReference>
<evidence type="ECO:0000256" key="5">
    <source>
        <dbReference type="RuleBase" id="RU003616"/>
    </source>
</evidence>
<evidence type="ECO:0000256" key="3">
    <source>
        <dbReference type="ARBA" id="ARBA00023016"/>
    </source>
</evidence>
<reference evidence="7" key="1">
    <citation type="journal article" date="2022" name="Plant J.">
        <title>Strategies of tolerance reflected in two North American maple genomes.</title>
        <authorList>
            <person name="McEvoy S.L."/>
            <person name="Sezen U.U."/>
            <person name="Trouern-Trend A."/>
            <person name="McMahon S.M."/>
            <person name="Schaberg P.G."/>
            <person name="Yang J."/>
            <person name="Wegrzyn J.L."/>
            <person name="Swenson N.G."/>
        </authorList>
    </citation>
    <scope>NUCLEOTIDE SEQUENCE</scope>
    <source>
        <strain evidence="7">91603</strain>
    </source>
</reference>
<dbReference type="Gene3D" id="2.60.40.790">
    <property type="match status" value="1"/>
</dbReference>
<dbReference type="GO" id="GO:0005737">
    <property type="term" value="C:cytoplasm"/>
    <property type="evidence" value="ECO:0007669"/>
    <property type="project" value="UniProtKB-SubCell"/>
</dbReference>
<dbReference type="GO" id="GO:0006950">
    <property type="term" value="P:response to stress"/>
    <property type="evidence" value="ECO:0007669"/>
    <property type="project" value="UniProtKB-ARBA"/>
</dbReference>
<dbReference type="EMBL" id="JAJSOW010000004">
    <property type="protein sequence ID" value="KAI9191029.1"/>
    <property type="molecule type" value="Genomic_DNA"/>
</dbReference>
<sequence length="114" mass="12811">MAATPTDVKEYPNAFVFKIDVPGLKSDQLKVQVEDDNTLVVSGERKREKEKDAGVNYIRMERRLGKYLKKFALPENANTEKISAVCQDGVLTVTVEKKPPPEHKKPKTIEVNVA</sequence>
<evidence type="ECO:0000256" key="4">
    <source>
        <dbReference type="PROSITE-ProRule" id="PRU00285"/>
    </source>
</evidence>
<feature type="domain" description="SHSP" evidence="6">
    <location>
        <begin position="1"/>
        <end position="112"/>
    </location>
</feature>
<dbReference type="Pfam" id="PF00011">
    <property type="entry name" value="HSP20"/>
    <property type="match status" value="1"/>
</dbReference>
<dbReference type="AlphaFoldDB" id="A0AAD5JHE5"/>
<name>A0AAD5JHE5_ACENE</name>
<dbReference type="PROSITE" id="PS01031">
    <property type="entry name" value="SHSP"/>
    <property type="match status" value="1"/>
</dbReference>
<dbReference type="PANTHER" id="PTHR11527">
    <property type="entry name" value="HEAT-SHOCK PROTEIN 20 FAMILY MEMBER"/>
    <property type="match status" value="1"/>
</dbReference>
<evidence type="ECO:0000313" key="8">
    <source>
        <dbReference type="Proteomes" id="UP001064489"/>
    </source>
</evidence>
<comment type="similarity">
    <text evidence="4 5">Belongs to the small heat shock protein (HSP20) family.</text>
</comment>
<evidence type="ECO:0000256" key="1">
    <source>
        <dbReference type="ARBA" id="ARBA00004496"/>
    </source>
</evidence>
<reference evidence="7" key="2">
    <citation type="submission" date="2023-02" db="EMBL/GenBank/DDBJ databases">
        <authorList>
            <person name="Swenson N.G."/>
            <person name="Wegrzyn J.L."/>
            <person name="Mcevoy S.L."/>
        </authorList>
    </citation>
    <scope>NUCLEOTIDE SEQUENCE</scope>
    <source>
        <strain evidence="7">91603</strain>
        <tissue evidence="7">Leaf</tissue>
    </source>
</reference>
<dbReference type="InterPro" id="IPR031107">
    <property type="entry name" value="Small_HSP"/>
</dbReference>
<comment type="subcellular location">
    <subcellularLocation>
        <location evidence="1">Cytoplasm</location>
    </subcellularLocation>
</comment>
<keyword evidence="3" id="KW-0346">Stress response</keyword>
<dbReference type="FunFam" id="2.60.40.790:FF:000010">
    <property type="entry name" value="17.3 kDa class II heat shock protein-like"/>
    <property type="match status" value="1"/>
</dbReference>
<evidence type="ECO:0000256" key="2">
    <source>
        <dbReference type="ARBA" id="ARBA00022490"/>
    </source>
</evidence>
<evidence type="ECO:0000313" key="7">
    <source>
        <dbReference type="EMBL" id="KAI9191029.1"/>
    </source>
</evidence>
<keyword evidence="2" id="KW-0963">Cytoplasm</keyword>
<gene>
    <name evidence="7" type="ORF">LWI28_002458</name>
</gene>
<dbReference type="InterPro" id="IPR002068">
    <property type="entry name" value="A-crystallin/Hsp20_dom"/>
</dbReference>
<dbReference type="Proteomes" id="UP001064489">
    <property type="component" value="Chromosome 6"/>
</dbReference>